<evidence type="ECO:0000313" key="3">
    <source>
        <dbReference type="Proteomes" id="UP000199112"/>
    </source>
</evidence>
<dbReference type="InterPro" id="IPR050259">
    <property type="entry name" value="SDR"/>
</dbReference>
<sequence>MEHDGKTALVTGGSRNIGRAIAVKLAEEGADVGITSRTDEEGCEETAHQVQSAGGTAATATADLGDPDAVKTMVTDIREELGPIDVLINNATYRPEKAFLDLELEDIERTANVNFRGQILTSQHVVPDMLDAGRGSIVNLIGALVYLGDPGHVHSYGTKFSIEGITRQLATELGKDDIRVNAVSPGLIDTNRDRSESFERKKEAIVDSTPLGRLGTPEEIAEVVSFLASERGSFITGQVVHANGGTYPIPTIVPEDRGD</sequence>
<name>A0A1H6FT40_9EURY</name>
<proteinExistence type="inferred from homology"/>
<keyword evidence="3" id="KW-1185">Reference proteome</keyword>
<comment type="similarity">
    <text evidence="1">Belongs to the short-chain dehydrogenases/reductases (SDR) family.</text>
</comment>
<protein>
    <submittedName>
        <fullName evidence="2">3-oxoacyl-[acyl-carrier-protein] reductase</fullName>
    </submittedName>
</protein>
<dbReference type="PANTHER" id="PTHR42879">
    <property type="entry name" value="3-OXOACYL-(ACYL-CARRIER-PROTEIN) REDUCTASE"/>
    <property type="match status" value="1"/>
</dbReference>
<organism evidence="2 3">
    <name type="scientific">Natronorubrum sediminis</name>
    <dbReference type="NCBI Taxonomy" id="640943"/>
    <lineage>
        <taxon>Archaea</taxon>
        <taxon>Methanobacteriati</taxon>
        <taxon>Methanobacteriota</taxon>
        <taxon>Stenosarchaea group</taxon>
        <taxon>Halobacteria</taxon>
        <taxon>Halobacteriales</taxon>
        <taxon>Natrialbaceae</taxon>
        <taxon>Natronorubrum</taxon>
    </lineage>
</organism>
<dbReference type="Pfam" id="PF13561">
    <property type="entry name" value="adh_short_C2"/>
    <property type="match status" value="1"/>
</dbReference>
<evidence type="ECO:0000256" key="1">
    <source>
        <dbReference type="ARBA" id="ARBA00006484"/>
    </source>
</evidence>
<dbReference type="InterPro" id="IPR002347">
    <property type="entry name" value="SDR_fam"/>
</dbReference>
<dbReference type="RefSeq" id="WP_090506334.1">
    <property type="nucleotide sequence ID" value="NZ_FNWL01000001.1"/>
</dbReference>
<dbReference type="InterPro" id="IPR036291">
    <property type="entry name" value="NAD(P)-bd_dom_sf"/>
</dbReference>
<dbReference type="EMBL" id="FNWL01000001">
    <property type="protein sequence ID" value="SEH13572.1"/>
    <property type="molecule type" value="Genomic_DNA"/>
</dbReference>
<evidence type="ECO:0000313" key="2">
    <source>
        <dbReference type="EMBL" id="SEH13572.1"/>
    </source>
</evidence>
<dbReference type="Proteomes" id="UP000199112">
    <property type="component" value="Unassembled WGS sequence"/>
</dbReference>
<dbReference type="Gene3D" id="3.40.50.720">
    <property type="entry name" value="NAD(P)-binding Rossmann-like Domain"/>
    <property type="match status" value="1"/>
</dbReference>
<dbReference type="FunFam" id="3.40.50.720:FF:000084">
    <property type="entry name" value="Short-chain dehydrogenase reductase"/>
    <property type="match status" value="1"/>
</dbReference>
<reference evidence="3" key="1">
    <citation type="submission" date="2016-10" db="EMBL/GenBank/DDBJ databases">
        <authorList>
            <person name="Varghese N."/>
            <person name="Submissions S."/>
        </authorList>
    </citation>
    <scope>NUCLEOTIDE SEQUENCE [LARGE SCALE GENOMIC DNA]</scope>
    <source>
        <strain evidence="3">CGMCC 1.8981</strain>
    </source>
</reference>
<dbReference type="PRINTS" id="PR00081">
    <property type="entry name" value="GDHRDH"/>
</dbReference>
<dbReference type="PANTHER" id="PTHR42879:SF2">
    <property type="entry name" value="3-OXOACYL-[ACYL-CARRIER-PROTEIN] REDUCTASE FABG"/>
    <property type="match status" value="1"/>
</dbReference>
<dbReference type="CDD" id="cd05233">
    <property type="entry name" value="SDR_c"/>
    <property type="match status" value="1"/>
</dbReference>
<gene>
    <name evidence="2" type="ORF">SAMN04487967_1458</name>
</gene>
<dbReference type="OrthoDB" id="281764at2157"/>
<accession>A0A1H6FT40</accession>
<dbReference type="SUPFAM" id="SSF51735">
    <property type="entry name" value="NAD(P)-binding Rossmann-fold domains"/>
    <property type="match status" value="1"/>
</dbReference>
<dbReference type="AlphaFoldDB" id="A0A1H6FT40"/>